<comment type="pathway">
    <text evidence="6">Glycan metabolism; cellulose degradation.</text>
</comment>
<organism evidence="8 9">
    <name type="scientific">Metschnikowia aff. pulcherrima</name>
    <dbReference type="NCBI Taxonomy" id="2163413"/>
    <lineage>
        <taxon>Eukaryota</taxon>
        <taxon>Fungi</taxon>
        <taxon>Dikarya</taxon>
        <taxon>Ascomycota</taxon>
        <taxon>Saccharomycotina</taxon>
        <taxon>Pichiomycetes</taxon>
        <taxon>Metschnikowiaceae</taxon>
        <taxon>Metschnikowia</taxon>
    </lineage>
</organism>
<dbReference type="FunFam" id="2.60.40.10:FF:000495">
    <property type="entry name" value="Periplasmic beta-glucosidase"/>
    <property type="match status" value="1"/>
</dbReference>
<dbReference type="InterPro" id="IPR011658">
    <property type="entry name" value="PA14_dom"/>
</dbReference>
<dbReference type="InterPro" id="IPR001764">
    <property type="entry name" value="Glyco_hydro_3_N"/>
</dbReference>
<accession>A0A4P6XFZ7</accession>
<keyword evidence="4 6" id="KW-0378">Hydrolase</keyword>
<evidence type="ECO:0000256" key="4">
    <source>
        <dbReference type="ARBA" id="ARBA00022801"/>
    </source>
</evidence>
<dbReference type="InterPro" id="IPR036881">
    <property type="entry name" value="Glyco_hydro_3_C_sf"/>
</dbReference>
<dbReference type="InterPro" id="IPR017853">
    <property type="entry name" value="GH"/>
</dbReference>
<dbReference type="InterPro" id="IPR050288">
    <property type="entry name" value="Cellulose_deg_GH3"/>
</dbReference>
<dbReference type="Gene3D" id="3.40.50.1700">
    <property type="entry name" value="Glycoside hydrolase family 3 C-terminal domain"/>
    <property type="match status" value="1"/>
</dbReference>
<dbReference type="Gene3D" id="2.60.40.10">
    <property type="entry name" value="Immunoglobulins"/>
    <property type="match status" value="1"/>
</dbReference>
<dbReference type="GO" id="GO:0008422">
    <property type="term" value="F:beta-glucosidase activity"/>
    <property type="evidence" value="ECO:0007669"/>
    <property type="project" value="UniProtKB-EC"/>
</dbReference>
<dbReference type="PANTHER" id="PTHR42715">
    <property type="entry name" value="BETA-GLUCOSIDASE"/>
    <property type="match status" value="1"/>
</dbReference>
<dbReference type="InterPro" id="IPR019800">
    <property type="entry name" value="Glyco_hydro_3_AS"/>
</dbReference>
<dbReference type="EMBL" id="CP034456">
    <property type="protein sequence ID" value="QBM85579.1"/>
    <property type="molecule type" value="Genomic_DNA"/>
</dbReference>
<evidence type="ECO:0000256" key="5">
    <source>
        <dbReference type="ARBA" id="ARBA00023295"/>
    </source>
</evidence>
<dbReference type="InterPro" id="IPR026891">
    <property type="entry name" value="Fn3-like"/>
</dbReference>
<dbReference type="Proteomes" id="UP000292447">
    <property type="component" value="Chromosome I"/>
</dbReference>
<dbReference type="SMART" id="SM00758">
    <property type="entry name" value="PA14"/>
    <property type="match status" value="1"/>
</dbReference>
<reference evidence="9" key="1">
    <citation type="submission" date="2019-03" db="EMBL/GenBank/DDBJ databases">
        <title>Snf2 controls pulcherriminic acid biosynthesis and connects pigmentation and antifungal activity of the yeast Metschnikowia pulcherrima.</title>
        <authorList>
            <person name="Gore-Lloyd D."/>
            <person name="Sumann I."/>
            <person name="Brachmann A.O."/>
            <person name="Schneeberger K."/>
            <person name="Ortiz-Merino R.A."/>
            <person name="Moreno-Beltran M."/>
            <person name="Schlaefli M."/>
            <person name="Kirner P."/>
            <person name="Santos Kron A."/>
            <person name="Wolfe K.H."/>
            <person name="Piel J."/>
            <person name="Ahrens C.H."/>
            <person name="Henk D."/>
            <person name="Freimoser F.M."/>
        </authorList>
    </citation>
    <scope>NUCLEOTIDE SEQUENCE [LARGE SCALE GENOMIC DNA]</scope>
    <source>
        <strain evidence="9">APC 1.2</strain>
    </source>
</reference>
<comment type="similarity">
    <text evidence="2 6">Belongs to the glycosyl hydrolase 3 family.</text>
</comment>
<dbReference type="SMART" id="SM01217">
    <property type="entry name" value="Fn3_like"/>
    <property type="match status" value="1"/>
</dbReference>
<evidence type="ECO:0000313" key="8">
    <source>
        <dbReference type="EMBL" id="QBM85579.1"/>
    </source>
</evidence>
<dbReference type="GO" id="GO:0030245">
    <property type="term" value="P:cellulose catabolic process"/>
    <property type="evidence" value="ECO:0007669"/>
    <property type="project" value="UniProtKB-UniPathway"/>
</dbReference>
<evidence type="ECO:0000259" key="7">
    <source>
        <dbReference type="PROSITE" id="PS51820"/>
    </source>
</evidence>
<comment type="catalytic activity">
    <reaction evidence="1 6">
        <text>Hydrolysis of terminal, non-reducing beta-D-glucosyl residues with release of beta-D-glucose.</text>
        <dbReference type="EC" id="3.2.1.21"/>
    </reaction>
</comment>
<protein>
    <recommendedName>
        <fullName evidence="3 6">beta-glucosidase</fullName>
        <ecNumber evidence="3 6">3.2.1.21</ecNumber>
    </recommendedName>
</protein>
<dbReference type="SUPFAM" id="SSF52279">
    <property type="entry name" value="Beta-D-glucan exohydrolase, C-terminal domain"/>
    <property type="match status" value="1"/>
</dbReference>
<dbReference type="EC" id="3.2.1.21" evidence="3 6"/>
<keyword evidence="6" id="KW-0119">Carbohydrate metabolism</keyword>
<evidence type="ECO:0000256" key="3">
    <source>
        <dbReference type="ARBA" id="ARBA00012744"/>
    </source>
</evidence>
<evidence type="ECO:0000313" key="9">
    <source>
        <dbReference type="Proteomes" id="UP000292447"/>
    </source>
</evidence>
<dbReference type="Gene3D" id="2.60.120.260">
    <property type="entry name" value="Galactose-binding domain-like"/>
    <property type="match status" value="1"/>
</dbReference>
<dbReference type="Pfam" id="PF14310">
    <property type="entry name" value="Fn3-like"/>
    <property type="match status" value="1"/>
</dbReference>
<dbReference type="SUPFAM" id="SSF51445">
    <property type="entry name" value="(Trans)glycosidases"/>
    <property type="match status" value="1"/>
</dbReference>
<feature type="domain" description="PA14" evidence="7">
    <location>
        <begin position="410"/>
        <end position="570"/>
    </location>
</feature>
<keyword evidence="5 6" id="KW-0326">Glycosidase</keyword>
<dbReference type="InterPro" id="IPR013783">
    <property type="entry name" value="Ig-like_fold"/>
</dbReference>
<keyword evidence="6" id="KW-0624">Polysaccharide degradation</keyword>
<dbReference type="Pfam" id="PF00933">
    <property type="entry name" value="Glyco_hydro_3"/>
    <property type="match status" value="1"/>
</dbReference>
<gene>
    <name evidence="8" type="primary">MPUL0A02010</name>
    <name evidence="8" type="ORF">METSCH_A02010</name>
</gene>
<dbReference type="AlphaFoldDB" id="A0A4P6XFZ7"/>
<dbReference type="Pfam" id="PF01915">
    <property type="entry name" value="Glyco_hydro_3_C"/>
    <property type="match status" value="1"/>
</dbReference>
<dbReference type="PROSITE" id="PS51820">
    <property type="entry name" value="PA14"/>
    <property type="match status" value="1"/>
</dbReference>
<keyword evidence="9" id="KW-1185">Reference proteome</keyword>
<dbReference type="PRINTS" id="PR00133">
    <property type="entry name" value="GLHYDRLASE3"/>
</dbReference>
<dbReference type="STRING" id="2163413.A0A4P6XFZ7"/>
<dbReference type="PANTHER" id="PTHR42715:SF27">
    <property type="entry name" value="BETA-GLUCOSIDASE-RELATED"/>
    <property type="match status" value="1"/>
</dbReference>
<dbReference type="InterPro" id="IPR037524">
    <property type="entry name" value="PA14/GLEYA"/>
</dbReference>
<dbReference type="UniPathway" id="UPA00696"/>
<evidence type="ECO:0000256" key="6">
    <source>
        <dbReference type="RuleBase" id="RU361161"/>
    </source>
</evidence>
<name>A0A4P6XFZ7_9ASCO</name>
<dbReference type="InterPro" id="IPR036962">
    <property type="entry name" value="Glyco_hydro_3_N_sf"/>
</dbReference>
<dbReference type="InterPro" id="IPR002772">
    <property type="entry name" value="Glyco_hydro_3_C"/>
</dbReference>
<dbReference type="PROSITE" id="PS00775">
    <property type="entry name" value="GLYCOSYL_HYDROL_F3"/>
    <property type="match status" value="1"/>
</dbReference>
<dbReference type="Gene3D" id="3.20.20.300">
    <property type="entry name" value="Glycoside hydrolase, family 3, N-terminal domain"/>
    <property type="match status" value="1"/>
</dbReference>
<sequence length="846" mass="93707">MTHPQLDVEHLLQELTLTEKISLLAGVNNWATVPIKRLDIPSVTVSDGPNGIRGTRFFDAVPLNCFPCGTAMAATFNKDLLVQAGELMAQEAKMKACHCILGPTCNIARGPLGGRAFESYSEDPYLSGHIAAAVINGIQKHDVVACLKHFVCNDQEDERKGVDSIVTERALREVYLKPFQLAVRDLAPKLIMTAYNKVNGVHASQLKKLLQEVLRQEWRWDGMIMSDWYGVYSIKESLDAGLNLEMPGPTRFREQLQTAHAVVCNEIHMDTIDTNARYVLNFVNDCLKANMPEGQEESENTDPAAGKLLRQIAGESIVLLKNENDILPLSAHKAKGNETIAVIGPNVKAERGSGGGSASLRARYTVTPWQGITEKIKEKAGKNAAVLEYALGAFLEKNLPDIGSVMTSEDGKKGMSMKFYLDAPDAENRRLIEERLVDTSRVFLSDYTSEHLPPGLQLFWVDFEGYYTPEETTDYWLGCLCLGTAQIFLDGELVVDNKTTQVKGDAFFLGMGTREERTTIRLEKGRKYKLRVEYGTNPTLKLITEYQEVGGVFFGAEAASTEQEALDKAVELAKKADKVVLVTGLSKEYESEGFDRPHMDVPGWTDKMIFEVAKVNPNVVVVNQLGLPVTMPWVDHVKGVVQAWYGGNELGHAIADVLFGDVNPSGKLSMTFPKRLEDNPSFLNYGSTHGHVLYGEDVFVGYRYYEKIDTRPLFAFGHGLSYTSFEIAPPDVSVDGENVRVSAKVTNTGKLAGTEVVQFYVEPASSKIIRPKKELKDFAKVSLAPGESKTVSVTLPKLDVTSYWDSYKNKWLSEKNTYKVLVGSASDKISSSAEFRTENDVWWSGV</sequence>
<dbReference type="Pfam" id="PF07691">
    <property type="entry name" value="PA14"/>
    <property type="match status" value="1"/>
</dbReference>
<evidence type="ECO:0000256" key="1">
    <source>
        <dbReference type="ARBA" id="ARBA00000448"/>
    </source>
</evidence>
<evidence type="ECO:0000256" key="2">
    <source>
        <dbReference type="ARBA" id="ARBA00005336"/>
    </source>
</evidence>
<proteinExistence type="inferred from homology"/>